<dbReference type="Proteomes" id="UP000677228">
    <property type="component" value="Unassembled WGS sequence"/>
</dbReference>
<dbReference type="SMART" id="SM00248">
    <property type="entry name" value="ANK"/>
    <property type="match status" value="2"/>
</dbReference>
<dbReference type="GO" id="GO:0016779">
    <property type="term" value="F:nucleotidyltransferase activity"/>
    <property type="evidence" value="ECO:0007669"/>
    <property type="project" value="UniProtKB-KW"/>
</dbReference>
<sequence>MPRRVDLRDMMTPVQSQGTLQSSVACALAAACGFLIMKNSDKHIDVSRLFIYYNGREKEGNCYEDDGTTIVLAVEALEQLGCCEESTWPYDPTMVLQKPTEQAYKEAMRYRVSEKISVDTELNAMKACLAQGYPFVFGIQLFESFSQADSPETKRKVPLPQENEKEGPPAQTSPTACSRFYTACRNNDIELVKEFLETITPEAIDKVEPNGSTALHVASYLGHQEIVELLLQKGANPAIINKYNCTPLEEAKTDVIKQLITRRKTTRFCSVTVEWILATNDADYQAHEYWKKLETYGKDPKFYQLINYIKQHYIQKDLKEIDGIDSIKQYFDHAVNERDPLLAYLIGIIARHPKFDELSYVGTTYRGMLITGDDLKQYKIGTRILTKTFSSTSKEMSIARRFLSSSVGDDRLNAICTYTIRNQRTALNIEEISVFKREQEVIILPYSAFKIINIVQNKSQAEIKLKECEPWD</sequence>
<reference evidence="11" key="1">
    <citation type="submission" date="2021-02" db="EMBL/GenBank/DDBJ databases">
        <authorList>
            <person name="Nowell W R."/>
        </authorList>
    </citation>
    <scope>NUCLEOTIDE SEQUENCE</scope>
</reference>
<keyword evidence="3 9" id="KW-0808">Transferase</keyword>
<evidence type="ECO:0000256" key="10">
    <source>
        <dbReference type="SAM" id="MobiDB-lite"/>
    </source>
</evidence>
<dbReference type="EMBL" id="CAJOBA010037437">
    <property type="protein sequence ID" value="CAF4042221.1"/>
    <property type="molecule type" value="Genomic_DNA"/>
</dbReference>
<feature type="repeat" description="ANK" evidence="8">
    <location>
        <begin position="210"/>
        <end position="242"/>
    </location>
</feature>
<comment type="similarity">
    <text evidence="1 9">Belongs to the Arg-specific ADP-ribosyltransferase family.</text>
</comment>
<dbReference type="PROSITE" id="PS50297">
    <property type="entry name" value="ANK_REP_REGION"/>
    <property type="match status" value="1"/>
</dbReference>
<feature type="region of interest" description="Disordered" evidence="10">
    <location>
        <begin position="152"/>
        <end position="174"/>
    </location>
</feature>
<dbReference type="PROSITE" id="PS50088">
    <property type="entry name" value="ANK_REPEAT"/>
    <property type="match status" value="1"/>
</dbReference>
<evidence type="ECO:0000256" key="3">
    <source>
        <dbReference type="ARBA" id="ARBA00022679"/>
    </source>
</evidence>
<dbReference type="Pfam" id="PF12796">
    <property type="entry name" value="Ank_2"/>
    <property type="match status" value="1"/>
</dbReference>
<dbReference type="Gene3D" id="3.90.176.10">
    <property type="entry name" value="Toxin ADP-ribosyltransferase, Chain A, domain 1"/>
    <property type="match status" value="1"/>
</dbReference>
<dbReference type="Gene3D" id="3.90.70.10">
    <property type="entry name" value="Cysteine proteinases"/>
    <property type="match status" value="1"/>
</dbReference>
<protein>
    <recommendedName>
        <fullName evidence="9">NAD(P)(+)--arginine ADP-ribosyltransferase</fullName>
        <ecNumber evidence="9">2.4.2.31</ecNumber>
    </recommendedName>
    <alternativeName>
        <fullName evidence="9">Mono(ADP-ribosyl)transferase</fullName>
    </alternativeName>
</protein>
<evidence type="ECO:0000256" key="2">
    <source>
        <dbReference type="ARBA" id="ARBA00022676"/>
    </source>
</evidence>
<evidence type="ECO:0000256" key="1">
    <source>
        <dbReference type="ARBA" id="ARBA00009558"/>
    </source>
</evidence>
<evidence type="ECO:0000313" key="11">
    <source>
        <dbReference type="EMBL" id="CAF1234128.1"/>
    </source>
</evidence>
<dbReference type="EC" id="2.4.2.31" evidence="9"/>
<gene>
    <name evidence="11" type="ORF">OVA965_LOCUS25524</name>
    <name evidence="12" type="ORF">TMI583_LOCUS26255</name>
</gene>
<evidence type="ECO:0000313" key="12">
    <source>
        <dbReference type="EMBL" id="CAF4042221.1"/>
    </source>
</evidence>
<dbReference type="GO" id="GO:0106274">
    <property type="term" value="F:NAD+-protein-arginine ADP-ribosyltransferase activity"/>
    <property type="evidence" value="ECO:0007669"/>
    <property type="project" value="UniProtKB-EC"/>
</dbReference>
<dbReference type="PANTHER" id="PTHR24126">
    <property type="entry name" value="ANKYRIN REPEAT, PH AND SEC7 DOMAIN CONTAINING PROTEIN SECG-RELATED"/>
    <property type="match status" value="1"/>
</dbReference>
<dbReference type="InterPro" id="IPR000768">
    <property type="entry name" value="ART"/>
</dbReference>
<dbReference type="InterPro" id="IPR036770">
    <property type="entry name" value="Ankyrin_rpt-contain_sf"/>
</dbReference>
<evidence type="ECO:0000256" key="7">
    <source>
        <dbReference type="ARBA" id="ARBA00047597"/>
    </source>
</evidence>
<dbReference type="PROSITE" id="PS51257">
    <property type="entry name" value="PROKAR_LIPOPROTEIN"/>
    <property type="match status" value="1"/>
</dbReference>
<dbReference type="SUPFAM" id="SSF56399">
    <property type="entry name" value="ADP-ribosylation"/>
    <property type="match status" value="1"/>
</dbReference>
<keyword evidence="5" id="KW-0677">Repeat</keyword>
<evidence type="ECO:0000256" key="9">
    <source>
        <dbReference type="RuleBase" id="RU361228"/>
    </source>
</evidence>
<keyword evidence="4" id="KW-0548">Nucleotidyltransferase</keyword>
<keyword evidence="6 8" id="KW-0040">ANK repeat</keyword>
<evidence type="ECO:0000313" key="13">
    <source>
        <dbReference type="Proteomes" id="UP000677228"/>
    </source>
</evidence>
<dbReference type="SUPFAM" id="SSF48403">
    <property type="entry name" value="Ankyrin repeat"/>
    <property type="match status" value="1"/>
</dbReference>
<keyword evidence="9" id="KW-0520">NAD</keyword>
<dbReference type="PROSITE" id="PS51996">
    <property type="entry name" value="TR_MART"/>
    <property type="match status" value="1"/>
</dbReference>
<dbReference type="InterPro" id="IPR002110">
    <property type="entry name" value="Ankyrin_rpt"/>
</dbReference>
<evidence type="ECO:0000256" key="4">
    <source>
        <dbReference type="ARBA" id="ARBA00022695"/>
    </source>
</evidence>
<comment type="catalytic activity">
    <reaction evidence="7 9">
        <text>L-arginyl-[protein] + NAD(+) = N(omega)-(ADP-D-ribosyl)-L-arginyl-[protein] + nicotinamide + H(+)</text>
        <dbReference type="Rhea" id="RHEA:19149"/>
        <dbReference type="Rhea" id="RHEA-COMP:10532"/>
        <dbReference type="Rhea" id="RHEA-COMP:15087"/>
        <dbReference type="ChEBI" id="CHEBI:15378"/>
        <dbReference type="ChEBI" id="CHEBI:17154"/>
        <dbReference type="ChEBI" id="CHEBI:29965"/>
        <dbReference type="ChEBI" id="CHEBI:57540"/>
        <dbReference type="ChEBI" id="CHEBI:142554"/>
        <dbReference type="EC" id="2.4.2.31"/>
    </reaction>
</comment>
<comment type="caution">
    <text evidence="11">The sequence shown here is derived from an EMBL/GenBank/DDBJ whole genome shotgun (WGS) entry which is preliminary data.</text>
</comment>
<evidence type="ECO:0000256" key="8">
    <source>
        <dbReference type="PROSITE-ProRule" id="PRU00023"/>
    </source>
</evidence>
<dbReference type="Proteomes" id="UP000682733">
    <property type="component" value="Unassembled WGS sequence"/>
</dbReference>
<dbReference type="Pfam" id="PF01129">
    <property type="entry name" value="ART"/>
    <property type="match status" value="1"/>
</dbReference>
<evidence type="ECO:0000256" key="6">
    <source>
        <dbReference type="ARBA" id="ARBA00023043"/>
    </source>
</evidence>
<accession>A0A8S2ETA0</accession>
<keyword evidence="2 9" id="KW-0328">Glycosyltransferase</keyword>
<organism evidence="11 13">
    <name type="scientific">Didymodactylos carnosus</name>
    <dbReference type="NCBI Taxonomy" id="1234261"/>
    <lineage>
        <taxon>Eukaryota</taxon>
        <taxon>Metazoa</taxon>
        <taxon>Spiralia</taxon>
        <taxon>Gnathifera</taxon>
        <taxon>Rotifera</taxon>
        <taxon>Eurotatoria</taxon>
        <taxon>Bdelloidea</taxon>
        <taxon>Philodinida</taxon>
        <taxon>Philodinidae</taxon>
        <taxon>Didymodactylos</taxon>
    </lineage>
</organism>
<name>A0A8S2ETA0_9BILA</name>
<evidence type="ECO:0000256" key="5">
    <source>
        <dbReference type="ARBA" id="ARBA00022737"/>
    </source>
</evidence>
<dbReference type="Gene3D" id="1.25.40.20">
    <property type="entry name" value="Ankyrin repeat-containing domain"/>
    <property type="match status" value="1"/>
</dbReference>
<keyword evidence="9" id="KW-0521">NADP</keyword>
<dbReference type="EMBL" id="CAJNOK010015891">
    <property type="protein sequence ID" value="CAF1234128.1"/>
    <property type="molecule type" value="Genomic_DNA"/>
</dbReference>
<dbReference type="SUPFAM" id="SSF54001">
    <property type="entry name" value="Cysteine proteinases"/>
    <property type="match status" value="1"/>
</dbReference>
<dbReference type="AlphaFoldDB" id="A0A8S2ETA0"/>
<proteinExistence type="inferred from homology"/>
<dbReference type="InterPro" id="IPR038765">
    <property type="entry name" value="Papain-like_cys_pep_sf"/>
</dbReference>